<dbReference type="GeneID" id="67014151"/>
<evidence type="ECO:0000313" key="4">
    <source>
        <dbReference type="Proteomes" id="UP000676310"/>
    </source>
</evidence>
<dbReference type="PANTHER" id="PTHR17630">
    <property type="entry name" value="DIENELACTONE HYDROLASE"/>
    <property type="match status" value="1"/>
</dbReference>
<dbReference type="AlphaFoldDB" id="A0A8J2MUI2"/>
<dbReference type="OrthoDB" id="17560at2759"/>
<dbReference type="Proteomes" id="UP000676310">
    <property type="component" value="Unassembled WGS sequence"/>
</dbReference>
<dbReference type="SUPFAM" id="SSF53474">
    <property type="entry name" value="alpha/beta-Hydrolases"/>
    <property type="match status" value="1"/>
</dbReference>
<keyword evidence="1" id="KW-0732">Signal</keyword>
<dbReference type="Gene3D" id="3.40.50.1820">
    <property type="entry name" value="alpha/beta hydrolase"/>
    <property type="match status" value="1"/>
</dbReference>
<evidence type="ECO:0000256" key="1">
    <source>
        <dbReference type="SAM" id="SignalP"/>
    </source>
</evidence>
<dbReference type="EMBL" id="CAJRGZ010000012">
    <property type="protein sequence ID" value="CAG5138008.1"/>
    <property type="molecule type" value="Genomic_DNA"/>
</dbReference>
<evidence type="ECO:0000259" key="2">
    <source>
        <dbReference type="Pfam" id="PF01738"/>
    </source>
</evidence>
<dbReference type="InterPro" id="IPR029058">
    <property type="entry name" value="AB_hydrolase_fold"/>
</dbReference>
<protein>
    <recommendedName>
        <fullName evidence="2">Dienelactone hydrolase domain-containing protein</fullName>
    </recommendedName>
</protein>
<gene>
    <name evidence="3" type="ORF">ALTATR162_LOCUS268</name>
</gene>
<dbReference type="GO" id="GO:0016787">
    <property type="term" value="F:hydrolase activity"/>
    <property type="evidence" value="ECO:0007669"/>
    <property type="project" value="InterPro"/>
</dbReference>
<evidence type="ECO:0000313" key="3">
    <source>
        <dbReference type="EMBL" id="CAG5138008.1"/>
    </source>
</evidence>
<reference evidence="3" key="1">
    <citation type="submission" date="2021-05" db="EMBL/GenBank/DDBJ databases">
        <authorList>
            <person name="Stam R."/>
        </authorList>
    </citation>
    <scope>NUCLEOTIDE SEQUENCE</scope>
    <source>
        <strain evidence="3">CS162</strain>
    </source>
</reference>
<feature type="domain" description="Dienelactone hydrolase" evidence="2">
    <location>
        <begin position="50"/>
        <end position="262"/>
    </location>
</feature>
<feature type="chain" id="PRO_5035259324" description="Dienelactone hydrolase domain-containing protein" evidence="1">
    <location>
        <begin position="20"/>
        <end position="264"/>
    </location>
</feature>
<comment type="caution">
    <text evidence="3">The sequence shown here is derived from an EMBL/GenBank/DDBJ whole genome shotgun (WGS) entry which is preliminary data.</text>
</comment>
<feature type="signal peptide" evidence="1">
    <location>
        <begin position="1"/>
        <end position="19"/>
    </location>
</feature>
<accession>A0A8J2MUI2</accession>
<proteinExistence type="predicted"/>
<dbReference type="RefSeq" id="XP_043163796.1">
    <property type="nucleotide sequence ID" value="XM_043307861.1"/>
</dbReference>
<dbReference type="InterPro" id="IPR002925">
    <property type="entry name" value="Dienelactn_hydro"/>
</dbReference>
<dbReference type="Pfam" id="PF01738">
    <property type="entry name" value="DLH"/>
    <property type="match status" value="1"/>
</dbReference>
<keyword evidence="4" id="KW-1185">Reference proteome</keyword>
<sequence length="264" mass="28810">MKLACACVSVLATLTLASAWKVPGHQFPSVISKGQPKGEIKNIGGIEIYHAYPDHRSRTNSSNAILFVTDIFGVPLLENKLLADSFARAGYLTVIPDLFNGDAIPGNIPEGQLNLTAWFPNHQPQNVEPIIEKTIEYLRGNLGIKTIGAVGYCFGGRYVSRFLAEGKGVDVGFIAHPSVLSNAEIATIVNPISIAGGELDRTYNITQRYDAEVLLTGNNITYEQTLYSGAPHGFGVRVNANIPKQKYAKQSAYIQALKWFESWL</sequence>
<dbReference type="PANTHER" id="PTHR17630:SF44">
    <property type="entry name" value="PROTEIN AIM2"/>
    <property type="match status" value="1"/>
</dbReference>
<organism evidence="3 4">
    <name type="scientific">Alternaria atra</name>
    <dbReference type="NCBI Taxonomy" id="119953"/>
    <lineage>
        <taxon>Eukaryota</taxon>
        <taxon>Fungi</taxon>
        <taxon>Dikarya</taxon>
        <taxon>Ascomycota</taxon>
        <taxon>Pezizomycotina</taxon>
        <taxon>Dothideomycetes</taxon>
        <taxon>Pleosporomycetidae</taxon>
        <taxon>Pleosporales</taxon>
        <taxon>Pleosporineae</taxon>
        <taxon>Pleosporaceae</taxon>
        <taxon>Alternaria</taxon>
        <taxon>Alternaria sect. Ulocladioides</taxon>
    </lineage>
</organism>
<name>A0A8J2MUI2_9PLEO</name>